<gene>
    <name evidence="3" type="ORF">G3T38_16615</name>
</gene>
<keyword evidence="4" id="KW-1185">Reference proteome</keyword>
<evidence type="ECO:0000313" key="3">
    <source>
        <dbReference type="EMBL" id="NEN79894.1"/>
    </source>
</evidence>
<dbReference type="Proteomes" id="UP000468687">
    <property type="component" value="Unassembled WGS sequence"/>
</dbReference>
<dbReference type="RefSeq" id="WP_163773434.1">
    <property type="nucleotide sequence ID" value="NZ_JAAGXA010000012.1"/>
</dbReference>
<dbReference type="AlphaFoldDB" id="A0A6P0HNS2"/>
<dbReference type="EMBL" id="JAAGXA010000012">
    <property type="protein sequence ID" value="NEN79894.1"/>
    <property type="molecule type" value="Genomic_DNA"/>
</dbReference>
<sequence length="539" mass="56906">MTGVSSSGDADGFGPPVPEPPAEFLVDEPVPDWLEHAFATGEWPEEATRGCRIVDREGRYDAAEPAAEPEPEPEPGWVVPGVASGAGGVDVGHPMLEALRTATAVLDADGRTGLGWLSAPQAGVALVDAHGLVARASALVAVLVQHAEEVELYRENGASTAAVWLANAATITRRDAYRLARIGDAIGGAEPHADPEAGAPAGSESGQGPALDTRVGAAVGEETGRYRTHLGPGCLTGTVNTEQADVIVKALDALPDELPDQLRLQAEETLVGFAADHDAKALRTLGKKILTVIAPEVGEAHEAALLEKEEREARAASRLSMVSDGLGRVWGRFVLPELHGAMLRKALDAYAAPRHLNTNDDPDQRLVTGRPTPERYGQAFQQLLEMLDHKDLPATGGMGATVVVTMTLESLRGGLASASLDTGGTLSASEARRLACEAGIIPAVLGTKSEVLDLGRATRFHTRAMRLAMAIRDGGCVAEGCNRPPHQTHAHHLTAWANGGHTTVNDGCLLCDQHHHQIHDPLYLVERLGTGKLRFTRRT</sequence>
<name>A0A6P0HNS2_9ACTN</name>
<reference evidence="3 4" key="1">
    <citation type="journal article" date="2014" name="Int. J. Syst. Evol. Microbiol.">
        <title>Nocardioides zeae sp. nov., isolated from the stem of Zea mays.</title>
        <authorList>
            <person name="Glaeser S.P."/>
            <person name="McInroy J.A."/>
            <person name="Busse H.J."/>
            <person name="Kampfer P."/>
        </authorList>
    </citation>
    <scope>NUCLEOTIDE SEQUENCE [LARGE SCALE GENOMIC DNA]</scope>
    <source>
        <strain evidence="3 4">JCM 30728</strain>
    </source>
</reference>
<dbReference type="Pfam" id="PF02720">
    <property type="entry name" value="DUF222"/>
    <property type="match status" value="1"/>
</dbReference>
<dbReference type="InterPro" id="IPR003615">
    <property type="entry name" value="HNH_nuc"/>
</dbReference>
<dbReference type="InterPro" id="IPR003870">
    <property type="entry name" value="DUF222"/>
</dbReference>
<evidence type="ECO:0000256" key="1">
    <source>
        <dbReference type="SAM" id="MobiDB-lite"/>
    </source>
</evidence>
<dbReference type="CDD" id="cd00085">
    <property type="entry name" value="HNHc"/>
    <property type="match status" value="1"/>
</dbReference>
<evidence type="ECO:0000313" key="4">
    <source>
        <dbReference type="Proteomes" id="UP000468687"/>
    </source>
</evidence>
<comment type="caution">
    <text evidence="3">The sequence shown here is derived from an EMBL/GenBank/DDBJ whole genome shotgun (WGS) entry which is preliminary data.</text>
</comment>
<proteinExistence type="predicted"/>
<accession>A0A6P0HNS2</accession>
<evidence type="ECO:0000259" key="2">
    <source>
        <dbReference type="Pfam" id="PF02720"/>
    </source>
</evidence>
<protein>
    <submittedName>
        <fullName evidence="3">DUF222 domain-containing protein</fullName>
    </submittedName>
</protein>
<feature type="region of interest" description="Disordered" evidence="1">
    <location>
        <begin position="188"/>
        <end position="211"/>
    </location>
</feature>
<feature type="domain" description="DUF222" evidence="2">
    <location>
        <begin position="130"/>
        <end position="473"/>
    </location>
</feature>
<feature type="region of interest" description="Disordered" evidence="1">
    <location>
        <begin position="1"/>
        <end position="29"/>
    </location>
</feature>
<organism evidence="3 4">
    <name type="scientific">Nocardioides zeae</name>
    <dbReference type="NCBI Taxonomy" id="1457234"/>
    <lineage>
        <taxon>Bacteria</taxon>
        <taxon>Bacillati</taxon>
        <taxon>Actinomycetota</taxon>
        <taxon>Actinomycetes</taxon>
        <taxon>Propionibacteriales</taxon>
        <taxon>Nocardioidaceae</taxon>
        <taxon>Nocardioides</taxon>
    </lineage>
</organism>